<sequence length="134" mass="15396">SFEFYYEYGFFSSYNSSDFIVMKTGLAQNTWAKMMKLNLETPTIWSKIRENIHISHCSDSKCQNTCTVYFLFKKKKEKKNIFNVDSALKNIWTLINFSDITFEGEFPKTLKGCAAVNTVLGNERIGRASGLPNC</sequence>
<name>A0A8C5TU43_9PASS</name>
<reference evidence="1" key="2">
    <citation type="submission" date="2025-09" db="UniProtKB">
        <authorList>
            <consortium name="Ensembl"/>
        </authorList>
    </citation>
    <scope>IDENTIFICATION</scope>
</reference>
<reference evidence="1" key="1">
    <citation type="submission" date="2025-08" db="UniProtKB">
        <authorList>
            <consortium name="Ensembl"/>
        </authorList>
    </citation>
    <scope>IDENTIFICATION</scope>
</reference>
<dbReference type="AlphaFoldDB" id="A0A8C5TU43"/>
<evidence type="ECO:0000313" key="1">
    <source>
        <dbReference type="Ensembl" id="ENSMCSP00000012501.1"/>
    </source>
</evidence>
<dbReference type="Proteomes" id="UP000694560">
    <property type="component" value="Unplaced"/>
</dbReference>
<organism evidence="1 2">
    <name type="scientific">Malurus cyaneus samueli</name>
    <dbReference type="NCBI Taxonomy" id="2593467"/>
    <lineage>
        <taxon>Eukaryota</taxon>
        <taxon>Metazoa</taxon>
        <taxon>Chordata</taxon>
        <taxon>Craniata</taxon>
        <taxon>Vertebrata</taxon>
        <taxon>Euteleostomi</taxon>
        <taxon>Archelosauria</taxon>
        <taxon>Archosauria</taxon>
        <taxon>Dinosauria</taxon>
        <taxon>Saurischia</taxon>
        <taxon>Theropoda</taxon>
        <taxon>Coelurosauria</taxon>
        <taxon>Aves</taxon>
        <taxon>Neognathae</taxon>
        <taxon>Neoaves</taxon>
        <taxon>Telluraves</taxon>
        <taxon>Australaves</taxon>
        <taxon>Passeriformes</taxon>
        <taxon>Meliphagoidea</taxon>
        <taxon>Maluridae</taxon>
        <taxon>Malurus</taxon>
    </lineage>
</organism>
<protein>
    <submittedName>
        <fullName evidence="1">Uncharacterized protein</fullName>
    </submittedName>
</protein>
<keyword evidence="2" id="KW-1185">Reference proteome</keyword>
<accession>A0A8C5TU43</accession>
<proteinExistence type="predicted"/>
<evidence type="ECO:0000313" key="2">
    <source>
        <dbReference type="Proteomes" id="UP000694560"/>
    </source>
</evidence>
<dbReference type="Ensembl" id="ENSMCST00000012824.1">
    <property type="protein sequence ID" value="ENSMCSP00000012501.1"/>
    <property type="gene ID" value="ENSMCSG00000008848.1"/>
</dbReference>